<keyword evidence="3" id="KW-1185">Reference proteome</keyword>
<feature type="domain" description="GSCFA" evidence="1">
    <location>
        <begin position="21"/>
        <end position="257"/>
    </location>
</feature>
<evidence type="ECO:0000313" key="2">
    <source>
        <dbReference type="EMBL" id="AWG20103.1"/>
    </source>
</evidence>
<protein>
    <submittedName>
        <fullName evidence="2">GSCFA domain-containing protein</fullName>
    </submittedName>
</protein>
<gene>
    <name evidence="2" type="ORF">FFWV33_00500</name>
</gene>
<dbReference type="Proteomes" id="UP000244527">
    <property type="component" value="Chromosome"/>
</dbReference>
<reference evidence="2 3" key="1">
    <citation type="submission" date="2017-04" db="EMBL/GenBank/DDBJ databases">
        <title>Compelte genome sequence of WV33.</title>
        <authorList>
            <person name="Lee P.C."/>
        </authorList>
    </citation>
    <scope>NUCLEOTIDE SEQUENCE [LARGE SCALE GENOMIC DNA]</scope>
    <source>
        <strain evidence="2 3">WV33</strain>
    </source>
</reference>
<sequence length="315" mass="36861">MDFRLQIPIKKSNIPIDYTSKIVSIGSCFAVNMAEKLDYFKFQNGCNPFGIIFNPVSISILIERAVGRRFFFESDLFFYNDLWHCFEVHSELSNPNKEAFLIELNHLVEKMHLELREATHFQITYGTSWVYRFLETDQTVANCHKVPQKEFSKEILSIKTIQNAIDTTVCLVQSINPQIKITFTVSPVRHIKDGYVENTLSKAHLISAIHEVIKNDAMCSYFPSFEIMMDELRDYRFYANDMLHPSDLAIDFIWQRFQQITISESVYPVMETVDAIQKSLKHKPFNQESESHQKFKIKLQDKIDNLASKYPQIQF</sequence>
<evidence type="ECO:0000313" key="3">
    <source>
        <dbReference type="Proteomes" id="UP000244527"/>
    </source>
</evidence>
<name>A0A2S1L8P9_9FLAO</name>
<dbReference type="EMBL" id="CP020918">
    <property type="protein sequence ID" value="AWG20103.1"/>
    <property type="molecule type" value="Genomic_DNA"/>
</dbReference>
<proteinExistence type="predicted"/>
<evidence type="ECO:0000259" key="1">
    <source>
        <dbReference type="Pfam" id="PF08885"/>
    </source>
</evidence>
<organism evidence="2 3">
    <name type="scientific">Flavobacterium faecale</name>
    <dbReference type="NCBI Taxonomy" id="1355330"/>
    <lineage>
        <taxon>Bacteria</taxon>
        <taxon>Pseudomonadati</taxon>
        <taxon>Bacteroidota</taxon>
        <taxon>Flavobacteriia</taxon>
        <taxon>Flavobacteriales</taxon>
        <taxon>Flavobacteriaceae</taxon>
        <taxon>Flavobacterium</taxon>
    </lineage>
</organism>
<dbReference type="RefSeq" id="WP_108739072.1">
    <property type="nucleotide sequence ID" value="NZ_CP020918.1"/>
</dbReference>
<dbReference type="InterPro" id="IPR014982">
    <property type="entry name" value="GSCFA"/>
</dbReference>
<accession>A0A2S1L8P9</accession>
<dbReference type="AlphaFoldDB" id="A0A2S1L8P9"/>
<dbReference type="Pfam" id="PF08885">
    <property type="entry name" value="GSCFA"/>
    <property type="match status" value="1"/>
</dbReference>
<dbReference type="KEGG" id="ffa:FFWV33_00500"/>
<dbReference type="OrthoDB" id="9807687at2"/>